<feature type="domain" description="Glycosyltransferase 2-like" evidence="1">
    <location>
        <begin position="7"/>
        <end position="141"/>
    </location>
</feature>
<dbReference type="PANTHER" id="PTHR43179">
    <property type="entry name" value="RHAMNOSYLTRANSFERASE WBBL"/>
    <property type="match status" value="1"/>
</dbReference>
<evidence type="ECO:0000313" key="3">
    <source>
        <dbReference type="Proteomes" id="UP000266172"/>
    </source>
</evidence>
<dbReference type="RefSeq" id="WP_118097117.1">
    <property type="nucleotide sequence ID" value="NZ_QRVL01000003.1"/>
</dbReference>
<sequence length="298" mass="33972">MRTICYVILNYKTYEEAAACAESILSTQTWKNMHIVIVDNGSGNGSEEWLAEHFIDEKRVRVIASGENLGFARGNNLGIRYAREHYDPDLIVAANSDILFEQPDFDERLFEIYDRKPYAILGADVVDATRTQHFNPVAEKRSYTLNYMRKQIVSSWIRAMGYRMSRLLLGKKNGGDLSRGTGATREVDGEAVAADSRVGEECEGVLLHGCCLVFSRDFFKVYDGFWEGTFLYAEEEILYYLAAKSGLRMLYSPEVTCIHKEAVTTRKLYGDVCDAKIFYYTQITKSYRAFLGLMKESK</sequence>
<dbReference type="EMBL" id="QRVL01000003">
    <property type="protein sequence ID" value="RGS41386.1"/>
    <property type="molecule type" value="Genomic_DNA"/>
</dbReference>
<dbReference type="PANTHER" id="PTHR43179:SF7">
    <property type="entry name" value="RHAMNOSYLTRANSFERASE WBBL"/>
    <property type="match status" value="1"/>
</dbReference>
<dbReference type="Proteomes" id="UP000266172">
    <property type="component" value="Unassembled WGS sequence"/>
</dbReference>
<reference evidence="2 3" key="1">
    <citation type="submission" date="2018-08" db="EMBL/GenBank/DDBJ databases">
        <title>A genome reference for cultivated species of the human gut microbiota.</title>
        <authorList>
            <person name="Zou Y."/>
            <person name="Xue W."/>
            <person name="Luo G."/>
        </authorList>
    </citation>
    <scope>NUCLEOTIDE SEQUENCE [LARGE SCALE GENOMIC DNA]</scope>
    <source>
        <strain evidence="2 3">AF22-12AC</strain>
    </source>
</reference>
<dbReference type="Pfam" id="PF00535">
    <property type="entry name" value="Glycos_transf_2"/>
    <property type="match status" value="1"/>
</dbReference>
<gene>
    <name evidence="2" type="ORF">DWX93_06985</name>
</gene>
<dbReference type="AlphaFoldDB" id="A0A395V841"/>
<protein>
    <submittedName>
        <fullName evidence="2">Glycosyltransferase family 2 protein</fullName>
    </submittedName>
</protein>
<name>A0A395V841_9FIRM</name>
<evidence type="ECO:0000259" key="1">
    <source>
        <dbReference type="Pfam" id="PF00535"/>
    </source>
</evidence>
<evidence type="ECO:0000313" key="2">
    <source>
        <dbReference type="EMBL" id="RGS41386.1"/>
    </source>
</evidence>
<accession>A0A395V841</accession>
<proteinExistence type="predicted"/>
<dbReference type="Gene3D" id="3.90.550.10">
    <property type="entry name" value="Spore Coat Polysaccharide Biosynthesis Protein SpsA, Chain A"/>
    <property type="match status" value="1"/>
</dbReference>
<dbReference type="InterPro" id="IPR029044">
    <property type="entry name" value="Nucleotide-diphossugar_trans"/>
</dbReference>
<comment type="caution">
    <text evidence="2">The sequence shown here is derived from an EMBL/GenBank/DDBJ whole genome shotgun (WGS) entry which is preliminary data.</text>
</comment>
<dbReference type="SUPFAM" id="SSF53448">
    <property type="entry name" value="Nucleotide-diphospho-sugar transferases"/>
    <property type="match status" value="1"/>
</dbReference>
<dbReference type="GO" id="GO:0016740">
    <property type="term" value="F:transferase activity"/>
    <property type="evidence" value="ECO:0007669"/>
    <property type="project" value="UniProtKB-KW"/>
</dbReference>
<organism evidence="2 3">
    <name type="scientific">Roseburia hominis</name>
    <dbReference type="NCBI Taxonomy" id="301301"/>
    <lineage>
        <taxon>Bacteria</taxon>
        <taxon>Bacillati</taxon>
        <taxon>Bacillota</taxon>
        <taxon>Clostridia</taxon>
        <taxon>Lachnospirales</taxon>
        <taxon>Lachnospiraceae</taxon>
        <taxon>Roseburia</taxon>
    </lineage>
</organism>
<keyword evidence="2" id="KW-0808">Transferase</keyword>
<dbReference type="InterPro" id="IPR001173">
    <property type="entry name" value="Glyco_trans_2-like"/>
</dbReference>